<dbReference type="EMBL" id="AUWU02000006">
    <property type="protein sequence ID" value="KAH0572408.1"/>
    <property type="molecule type" value="Genomic_DNA"/>
</dbReference>
<gene>
    <name evidence="1" type="ORF">SS50377_26618</name>
</gene>
<dbReference type="Proteomes" id="UP000018208">
    <property type="component" value="Unassembled WGS sequence"/>
</dbReference>
<accession>A0A9P8LQI7</accession>
<proteinExistence type="predicted"/>
<name>A0A9P8LQI7_9EUKA</name>
<dbReference type="RefSeq" id="XP_067763181.1">
    <property type="nucleotide sequence ID" value="XM_067910425.1"/>
</dbReference>
<keyword evidence="2" id="KW-1185">Reference proteome</keyword>
<evidence type="ECO:0000313" key="1">
    <source>
        <dbReference type="EMBL" id="KAH0572408.1"/>
    </source>
</evidence>
<dbReference type="AlphaFoldDB" id="A0A9P8LQI7"/>
<reference evidence="1 2" key="1">
    <citation type="journal article" date="2014" name="PLoS Genet.">
        <title>The Genome of Spironucleus salmonicida Highlights a Fish Pathogen Adapted to Fluctuating Environments.</title>
        <authorList>
            <person name="Xu F."/>
            <person name="Jerlstrom-Hultqvist J."/>
            <person name="Einarsson E."/>
            <person name="Astvaldsson A."/>
            <person name="Svard S.G."/>
            <person name="Andersson J.O."/>
        </authorList>
    </citation>
    <scope>NUCLEOTIDE SEQUENCE [LARGE SCALE GENOMIC DNA]</scope>
    <source>
        <strain evidence="1 2">ATCC 50377</strain>
    </source>
</reference>
<evidence type="ECO:0000313" key="2">
    <source>
        <dbReference type="Proteomes" id="UP000018208"/>
    </source>
</evidence>
<comment type="caution">
    <text evidence="1">The sequence shown here is derived from an EMBL/GenBank/DDBJ whole genome shotgun (WGS) entry which is preliminary data.</text>
</comment>
<protein>
    <submittedName>
        <fullName evidence="1">Uncharacterized protein</fullName>
    </submittedName>
</protein>
<sequence>MDAEQFALIMRDPRIYARMPQEDKNSFLKNEIPKMTDDQISVFYSLVIQPLEDVYGEETVFQQIQQSYPNIDEEIQKLK</sequence>
<dbReference type="GeneID" id="94300641"/>
<organism evidence="1 2">
    <name type="scientific">Spironucleus salmonicida</name>
    <dbReference type="NCBI Taxonomy" id="348837"/>
    <lineage>
        <taxon>Eukaryota</taxon>
        <taxon>Metamonada</taxon>
        <taxon>Diplomonadida</taxon>
        <taxon>Hexamitidae</taxon>
        <taxon>Hexamitinae</taxon>
        <taxon>Spironucleus</taxon>
    </lineage>
</organism>
<dbReference type="KEGG" id="ssao:94300641"/>